<feature type="compositionally biased region" description="Basic residues" evidence="1">
    <location>
        <begin position="64"/>
        <end position="74"/>
    </location>
</feature>
<accession>A0AAD1D2E0</accession>
<dbReference type="AlphaFoldDB" id="A0AAD1D2E0"/>
<evidence type="ECO:0000313" key="2">
    <source>
        <dbReference type="EMBL" id="BBE32601.1"/>
    </source>
</evidence>
<evidence type="ECO:0000313" key="3">
    <source>
        <dbReference type="Proteomes" id="UP000275727"/>
    </source>
</evidence>
<dbReference type="Proteomes" id="UP000275727">
    <property type="component" value="Chromosome"/>
</dbReference>
<gene>
    <name evidence="2" type="ORF">SmB9_02590</name>
</gene>
<feature type="region of interest" description="Disordered" evidence="1">
    <location>
        <begin position="55"/>
        <end position="74"/>
    </location>
</feature>
<organism evidence="2 3">
    <name type="scientific">Sphingosinicella microcystinivorans</name>
    <dbReference type="NCBI Taxonomy" id="335406"/>
    <lineage>
        <taxon>Bacteria</taxon>
        <taxon>Pseudomonadati</taxon>
        <taxon>Pseudomonadota</taxon>
        <taxon>Alphaproteobacteria</taxon>
        <taxon>Sphingomonadales</taxon>
        <taxon>Sphingosinicellaceae</taxon>
        <taxon>Sphingosinicella</taxon>
    </lineage>
</organism>
<protein>
    <submittedName>
        <fullName evidence="2">Uncharacterized protein</fullName>
    </submittedName>
</protein>
<evidence type="ECO:0000256" key="1">
    <source>
        <dbReference type="SAM" id="MobiDB-lite"/>
    </source>
</evidence>
<reference evidence="2 3" key="1">
    <citation type="submission" date="2018-06" db="EMBL/GenBank/DDBJ databases">
        <title>Complete Genome Sequence of the Microcystin-Degrading Bacterium Sphingosinicella microcystinivorans Strain B-9.</title>
        <authorList>
            <person name="Jin H."/>
            <person name="Nishizawa T."/>
            <person name="Guo Y."/>
            <person name="Nishizawa A."/>
            <person name="Park H."/>
            <person name="Kato H."/>
            <person name="Tsuji K."/>
            <person name="Harada K."/>
        </authorList>
    </citation>
    <scope>NUCLEOTIDE SEQUENCE [LARGE SCALE GENOMIC DNA]</scope>
    <source>
        <strain evidence="2 3">B9</strain>
    </source>
</reference>
<dbReference type="KEGG" id="smic:SmB9_02590"/>
<sequence>MHGIAARAYLEDVAGETFKGSGHHLLYFLQPIGDERALDMHVVIGARGWLRIRPTAAEKDSARQRGKTHGARPF</sequence>
<name>A0AAD1D2E0_SPHMI</name>
<dbReference type="EMBL" id="AP018711">
    <property type="protein sequence ID" value="BBE32601.1"/>
    <property type="molecule type" value="Genomic_DNA"/>
</dbReference>
<proteinExistence type="predicted"/>